<dbReference type="EMBL" id="BKCJ010010559">
    <property type="protein sequence ID" value="GEU92140.1"/>
    <property type="molecule type" value="Genomic_DNA"/>
</dbReference>
<feature type="region of interest" description="Disordered" evidence="1">
    <location>
        <begin position="59"/>
        <end position="114"/>
    </location>
</feature>
<accession>A0A6L2P102</accession>
<dbReference type="AlphaFoldDB" id="A0A6L2P102"/>
<dbReference type="EMBL" id="BKCJ010010559">
    <property type="protein sequence ID" value="GEU92141.1"/>
    <property type="molecule type" value="Genomic_DNA"/>
</dbReference>
<gene>
    <name evidence="2" type="ORF">Tci_064118</name>
    <name evidence="3" type="ORF">Tci_064119</name>
</gene>
<proteinExistence type="predicted"/>
<evidence type="ECO:0000256" key="1">
    <source>
        <dbReference type="SAM" id="MobiDB-lite"/>
    </source>
</evidence>
<protein>
    <submittedName>
        <fullName evidence="2">Uncharacterized protein</fullName>
    </submittedName>
</protein>
<sequence>MERFKNTTFKQREEINDRMAEMFRLLKELTTSKVPEIVLIREKAKYPVTKNVNSISLTRGKEEKNDEDNITTDDGIKKTSGSNTEMLVKKVKKENEAENGTKMNQSKELRGKKQ</sequence>
<comment type="caution">
    <text evidence="2">The sequence shown here is derived from an EMBL/GenBank/DDBJ whole genome shotgun (WGS) entry which is preliminary data.</text>
</comment>
<evidence type="ECO:0000313" key="3">
    <source>
        <dbReference type="EMBL" id="GEU92141.1"/>
    </source>
</evidence>
<feature type="compositionally biased region" description="Basic and acidic residues" evidence="1">
    <location>
        <begin position="105"/>
        <end position="114"/>
    </location>
</feature>
<name>A0A6L2P102_TANCI</name>
<reference evidence="2" key="1">
    <citation type="journal article" date="2019" name="Sci. Rep.">
        <title>Draft genome of Tanacetum cinerariifolium, the natural source of mosquito coil.</title>
        <authorList>
            <person name="Yamashiro T."/>
            <person name="Shiraishi A."/>
            <person name="Satake H."/>
            <person name="Nakayama K."/>
        </authorList>
    </citation>
    <scope>NUCLEOTIDE SEQUENCE</scope>
</reference>
<organism evidence="2">
    <name type="scientific">Tanacetum cinerariifolium</name>
    <name type="common">Dalmatian daisy</name>
    <name type="synonym">Chrysanthemum cinerariifolium</name>
    <dbReference type="NCBI Taxonomy" id="118510"/>
    <lineage>
        <taxon>Eukaryota</taxon>
        <taxon>Viridiplantae</taxon>
        <taxon>Streptophyta</taxon>
        <taxon>Embryophyta</taxon>
        <taxon>Tracheophyta</taxon>
        <taxon>Spermatophyta</taxon>
        <taxon>Magnoliopsida</taxon>
        <taxon>eudicotyledons</taxon>
        <taxon>Gunneridae</taxon>
        <taxon>Pentapetalae</taxon>
        <taxon>asterids</taxon>
        <taxon>campanulids</taxon>
        <taxon>Asterales</taxon>
        <taxon>Asteraceae</taxon>
        <taxon>Asteroideae</taxon>
        <taxon>Anthemideae</taxon>
        <taxon>Anthemidinae</taxon>
        <taxon>Tanacetum</taxon>
    </lineage>
</organism>
<evidence type="ECO:0000313" key="2">
    <source>
        <dbReference type="EMBL" id="GEU92140.1"/>
    </source>
</evidence>